<dbReference type="PANTHER" id="PTHR35190:SF2">
    <property type="entry name" value="PROTEIN DCD1B"/>
    <property type="match status" value="1"/>
</dbReference>
<dbReference type="Gene3D" id="3.60.60.30">
    <property type="match status" value="1"/>
</dbReference>
<reference evidence="1" key="1">
    <citation type="journal article" date="2020" name="Nature">
        <title>Giant virus diversity and host interactions through global metagenomics.</title>
        <authorList>
            <person name="Schulz F."/>
            <person name="Roux S."/>
            <person name="Paez-Espino D."/>
            <person name="Jungbluth S."/>
            <person name="Walsh D.A."/>
            <person name="Denef V.J."/>
            <person name="McMahon K.D."/>
            <person name="Konstantinidis K.T."/>
            <person name="Eloe-Fadrosh E.A."/>
            <person name="Kyrpides N.C."/>
            <person name="Woyke T."/>
        </authorList>
    </citation>
    <scope>NUCLEOTIDE SEQUENCE</scope>
    <source>
        <strain evidence="1">GVMAG-M-3300023184-105</strain>
    </source>
</reference>
<evidence type="ECO:0000313" key="1">
    <source>
        <dbReference type="EMBL" id="QHT80044.1"/>
    </source>
</evidence>
<proteinExistence type="predicted"/>
<sequence>MTQKSSLQGWIDITIQGEPFERGFQHGHLLAHHFKHIKHVLTFIIKNDFKKTLTEYEKDCAKLITPNIVKYYPEFLEEIKGISKGAKVSVDFLIAWNSLLSMYSYYDTLHKDAGQRCSAFIACGKATKDGKIVMAHNTHSDYATGPLANIVMRIIPTTGHSFVMQTYAGYIASATDWFLCDTGIIGCETTISDTKYEPQFGTPYFCRIREAMQYGESLDEYAKIMLKNNAGDYACSWLFGDINTNQIMICEIGLNKSHIETTKDGIFYGMNSAMDFELRSLETNDRTIGDLSESAGARNARLNALLTDKYYGKIDINIAKHIISDHYDANINKNVPSSLTICKHTDLDPGAKRPFYPWGCVDGKVTDSSMAQTLEFFGRQGPACGKEFTAKKFLKSHPEYAKWRSVLRDMPTYKWVKL</sequence>
<organism evidence="1">
    <name type="scientific">viral metagenome</name>
    <dbReference type="NCBI Taxonomy" id="1070528"/>
    <lineage>
        <taxon>unclassified sequences</taxon>
        <taxon>metagenomes</taxon>
        <taxon>organismal metagenomes</taxon>
    </lineage>
</organism>
<dbReference type="NCBIfam" id="NF040521">
    <property type="entry name" value="C45_proenzyme"/>
    <property type="match status" value="1"/>
</dbReference>
<dbReference type="EMBL" id="MN739959">
    <property type="protein sequence ID" value="QHT80044.1"/>
    <property type="molecule type" value="Genomic_DNA"/>
</dbReference>
<dbReference type="PANTHER" id="PTHR35190">
    <property type="entry name" value="PROTEIN DCD1B"/>
    <property type="match status" value="1"/>
</dbReference>
<dbReference type="InterPro" id="IPR047794">
    <property type="entry name" value="C45_proenzyme-like"/>
</dbReference>
<evidence type="ECO:0008006" key="2">
    <source>
        <dbReference type="Google" id="ProtNLM"/>
    </source>
</evidence>
<dbReference type="InterPro" id="IPR047803">
    <property type="entry name" value="DCD1A/B-like"/>
</dbReference>
<accession>A0A6C0HHW0</accession>
<protein>
    <recommendedName>
        <fullName evidence="2">Peptidase C45</fullName>
    </recommendedName>
</protein>
<name>A0A6C0HHW0_9ZZZZ</name>
<dbReference type="AlphaFoldDB" id="A0A6C0HHW0"/>